<dbReference type="Gene3D" id="3.40.50.1970">
    <property type="match status" value="1"/>
</dbReference>
<dbReference type="Pfam" id="PF00465">
    <property type="entry name" value="Fe-ADH"/>
    <property type="match status" value="1"/>
</dbReference>
<dbReference type="Proteomes" id="UP000319040">
    <property type="component" value="Unassembled WGS sequence"/>
</dbReference>
<feature type="domain" description="Alcohol dehydrogenase iron-type/glycerol dehydrogenase GldA" evidence="2">
    <location>
        <begin position="11"/>
        <end position="180"/>
    </location>
</feature>
<name>A0A521DEJ2_SACCC</name>
<dbReference type="EMBL" id="FXTB01000005">
    <property type="protein sequence ID" value="SMO70224.1"/>
    <property type="molecule type" value="Genomic_DNA"/>
</dbReference>
<accession>A0A521DEJ2</accession>
<evidence type="ECO:0000256" key="1">
    <source>
        <dbReference type="ARBA" id="ARBA00023002"/>
    </source>
</evidence>
<organism evidence="4 5">
    <name type="scientific">Saccharicrinis carchari</name>
    <dbReference type="NCBI Taxonomy" id="1168039"/>
    <lineage>
        <taxon>Bacteria</taxon>
        <taxon>Pseudomonadati</taxon>
        <taxon>Bacteroidota</taxon>
        <taxon>Bacteroidia</taxon>
        <taxon>Marinilabiliales</taxon>
        <taxon>Marinilabiliaceae</taxon>
        <taxon>Saccharicrinis</taxon>
    </lineage>
</organism>
<protein>
    <submittedName>
        <fullName evidence="4">3-deoxy-alpha-D-manno-octulosonate 8-oxidase</fullName>
    </submittedName>
</protein>
<dbReference type="Gene3D" id="1.20.1090.10">
    <property type="entry name" value="Dehydroquinate synthase-like - alpha domain"/>
    <property type="match status" value="1"/>
</dbReference>
<dbReference type="GO" id="GO:0046872">
    <property type="term" value="F:metal ion binding"/>
    <property type="evidence" value="ECO:0007669"/>
    <property type="project" value="InterPro"/>
</dbReference>
<dbReference type="PANTHER" id="PTHR11496:SF104">
    <property type="entry name" value="3-DEOXY-ALPHA-D-MANNO-OCTULOSONATE 8-OXIDASE"/>
    <property type="match status" value="1"/>
</dbReference>
<dbReference type="InterPro" id="IPR039697">
    <property type="entry name" value="Alcohol_dehydrogenase_Fe"/>
</dbReference>
<dbReference type="OrthoDB" id="9801156at2"/>
<dbReference type="PANTHER" id="PTHR11496">
    <property type="entry name" value="ALCOHOL DEHYDROGENASE"/>
    <property type="match status" value="1"/>
</dbReference>
<dbReference type="InterPro" id="IPR056798">
    <property type="entry name" value="ADH_Fe_C"/>
</dbReference>
<evidence type="ECO:0000313" key="4">
    <source>
        <dbReference type="EMBL" id="SMO70224.1"/>
    </source>
</evidence>
<evidence type="ECO:0000313" key="5">
    <source>
        <dbReference type="Proteomes" id="UP000319040"/>
    </source>
</evidence>
<dbReference type="AlphaFoldDB" id="A0A521DEJ2"/>
<evidence type="ECO:0000259" key="3">
    <source>
        <dbReference type="Pfam" id="PF25137"/>
    </source>
</evidence>
<dbReference type="InterPro" id="IPR001670">
    <property type="entry name" value="ADH_Fe/GldA"/>
</dbReference>
<proteinExistence type="predicted"/>
<reference evidence="4 5" key="1">
    <citation type="submission" date="2017-05" db="EMBL/GenBank/DDBJ databases">
        <authorList>
            <person name="Varghese N."/>
            <person name="Submissions S."/>
        </authorList>
    </citation>
    <scope>NUCLEOTIDE SEQUENCE [LARGE SCALE GENOMIC DNA]</scope>
    <source>
        <strain evidence="4 5">DSM 27040</strain>
    </source>
</reference>
<dbReference type="RefSeq" id="WP_142533590.1">
    <property type="nucleotide sequence ID" value="NZ_FXTB01000005.1"/>
</dbReference>
<gene>
    <name evidence="4" type="ORF">SAMN06265379_105137</name>
</gene>
<evidence type="ECO:0000259" key="2">
    <source>
        <dbReference type="Pfam" id="PF00465"/>
    </source>
</evidence>
<feature type="domain" description="Fe-containing alcohol dehydrogenase-like C-terminal" evidence="3">
    <location>
        <begin position="193"/>
        <end position="322"/>
    </location>
</feature>
<dbReference type="GO" id="GO:0004022">
    <property type="term" value="F:alcohol dehydrogenase (NAD+) activity"/>
    <property type="evidence" value="ECO:0007669"/>
    <property type="project" value="TreeGrafter"/>
</dbReference>
<keyword evidence="1" id="KW-0560">Oxidoreductase</keyword>
<sequence>MLYDFRSFVNPGRYAFGKGSFNHLGELINKQKNENNDWVVYMIDTFFKDKDEVINRIPTNEKDLFIWIDPKDEPKTILVNEYRDKILAHQNTLPAVVVGMGGGTAMDYSKATALMVTNPGDSKDYQGLDLIKNEGIYNICIPTIAGTGAEVSMTAVLSGPEKKLGIKCDYTIPNEVIFDPELLATVLDSDRFYTGMDCFIHNVESLNGTWINAMGKAFAEKSNELCEEVFTNKISNRLKADEQMMVASIMGGNSITYAQVGVCHALSYGLAVVLGTHHGVGNCIVFNQLQDYYPDGYKMFKKMQALQGVEIPSGITANCTDEQLDQMVEVSWALEHMWNNVFGPDWKNHINKPTIKDLFKRM</sequence>
<dbReference type="CDD" id="cd08184">
    <property type="entry name" value="Fe-ADH_KdnB-like"/>
    <property type="match status" value="1"/>
</dbReference>
<dbReference type="SUPFAM" id="SSF56796">
    <property type="entry name" value="Dehydroquinate synthase-like"/>
    <property type="match status" value="1"/>
</dbReference>
<dbReference type="Pfam" id="PF25137">
    <property type="entry name" value="ADH_Fe_C"/>
    <property type="match status" value="1"/>
</dbReference>
<keyword evidence="5" id="KW-1185">Reference proteome</keyword>